<keyword evidence="5 7" id="KW-0472">Membrane</keyword>
<evidence type="ECO:0000259" key="8">
    <source>
        <dbReference type="Pfam" id="PF02687"/>
    </source>
</evidence>
<feature type="transmembrane region" description="Helical" evidence="7">
    <location>
        <begin position="398"/>
        <end position="424"/>
    </location>
</feature>
<evidence type="ECO:0000256" key="4">
    <source>
        <dbReference type="ARBA" id="ARBA00022989"/>
    </source>
</evidence>
<feature type="transmembrane region" description="Helical" evidence="7">
    <location>
        <begin position="882"/>
        <end position="907"/>
    </location>
</feature>
<organism evidence="9 10">
    <name type="scientific">Antricoccus suffuscus</name>
    <dbReference type="NCBI Taxonomy" id="1629062"/>
    <lineage>
        <taxon>Bacteria</taxon>
        <taxon>Bacillati</taxon>
        <taxon>Actinomycetota</taxon>
        <taxon>Actinomycetes</taxon>
        <taxon>Geodermatophilales</taxon>
        <taxon>Antricoccaceae</taxon>
        <taxon>Antricoccus</taxon>
    </lineage>
</organism>
<keyword evidence="3 7" id="KW-0812">Transmembrane</keyword>
<evidence type="ECO:0000256" key="7">
    <source>
        <dbReference type="SAM" id="Phobius"/>
    </source>
</evidence>
<feature type="transmembrane region" description="Helical" evidence="7">
    <location>
        <begin position="355"/>
        <end position="377"/>
    </location>
</feature>
<evidence type="ECO:0000256" key="3">
    <source>
        <dbReference type="ARBA" id="ARBA00022692"/>
    </source>
</evidence>
<dbReference type="GO" id="GO:0005886">
    <property type="term" value="C:plasma membrane"/>
    <property type="evidence" value="ECO:0007669"/>
    <property type="project" value="UniProtKB-SubCell"/>
</dbReference>
<evidence type="ECO:0000256" key="6">
    <source>
        <dbReference type="ARBA" id="ARBA00038076"/>
    </source>
</evidence>
<keyword evidence="2" id="KW-1003">Cell membrane</keyword>
<comment type="similarity">
    <text evidence="6">Belongs to the ABC-4 integral membrane protein family.</text>
</comment>
<dbReference type="Proteomes" id="UP000237752">
    <property type="component" value="Unassembled WGS sequence"/>
</dbReference>
<evidence type="ECO:0000256" key="5">
    <source>
        <dbReference type="ARBA" id="ARBA00023136"/>
    </source>
</evidence>
<sequence length="924" mass="96843">MAVFWNDIAVPPTTMRQHSQGDYLLSEARVDSRASHGAPPANRGARSGGSLLSLPPWTRAPRLALRTPAVIVAVIIASAILACASASASLFVSSATSEALRLNMGQFCPTASYPAIKSQVDYTKLPTEDDGTIDFSKASGIIAKLAPQATKVAELRDAMRAHGLAAPELFAHSGNIMPSGTNKIAVNLLYGDHALQNVTITEKSDLPGFYVPQTVAKYMGVHAGDTIQLSNESITVAGVYQNLFGQPIRPYWCIDRALFDNAASASTPPPDILIATSEALYFDKASPSSFARLTSPVDRADSSLSDAHDWQDAVDAVLSTTAAAKNPLNGIAADSNLEDSIKDVTLVRAGLVGPIVPIAIGGSMLALFLVGAAGSYWADRRFNEVRMLASRGVGAGGLALKAGLELIIPAAVGTILGLGAAYFIVRALGPSSVFDRNALPYAGLTAAFGFILGILVMAMVAGIRGRGHVEKTLGRKRTIWSMLPWELLLLVAAGACWWALDSGGAVTVDRKIPVLSVLVLAFPLLFLVGASAFVVRLLILVLPVARKLGGRAGTALFLAVSRISASKVISGVVLAALAMPVAMTLYAAGLTDSIKHTLDAKGHVYVGAETAVQTVGTIKPGSKAAGLGTVVDRYEYIKVDGENAELLTIDPKTFAANAYWDDSFADASLPQLVDKLTAPAKNGVIPAIVVRAPGATSITLGDDNTKIAITVIDAPKAFPGIHQNAPLVIVARGQLPDIPQSAGLKQELWTPVDVNVAQKAFAAQELPIYNAFTPDSVLDVANVLSISWTFDYLQALAALSGVIAIGGLLLYVETRSRTRIASYAMARRMGLRRSTHFQSLLIEFAVLVGFAALCGAALSYVAARIVNPMLELSPLRPPAPIFTAPTGALLLTAGVAIIIAVGTALYAQSAADRAKLSEVLRLGD</sequence>
<feature type="transmembrane region" description="Helical" evidence="7">
    <location>
        <begin position="512"/>
        <end position="542"/>
    </location>
</feature>
<dbReference type="Pfam" id="PF02687">
    <property type="entry name" value="FtsX"/>
    <property type="match status" value="1"/>
</dbReference>
<feature type="transmembrane region" description="Helical" evidence="7">
    <location>
        <begin position="69"/>
        <end position="92"/>
    </location>
</feature>
<accession>A0A2T0ZXQ4</accession>
<feature type="transmembrane region" description="Helical" evidence="7">
    <location>
        <begin position="837"/>
        <end position="862"/>
    </location>
</feature>
<evidence type="ECO:0000256" key="2">
    <source>
        <dbReference type="ARBA" id="ARBA00022475"/>
    </source>
</evidence>
<feature type="transmembrane region" description="Helical" evidence="7">
    <location>
        <begin position="483"/>
        <end position="500"/>
    </location>
</feature>
<gene>
    <name evidence="9" type="ORF">CLV47_11112</name>
</gene>
<feature type="transmembrane region" description="Helical" evidence="7">
    <location>
        <begin position="568"/>
        <end position="588"/>
    </location>
</feature>
<proteinExistence type="inferred from homology"/>
<feature type="domain" description="ABC3 transporter permease C-terminal" evidence="8">
    <location>
        <begin position="796"/>
        <end position="907"/>
    </location>
</feature>
<feature type="transmembrane region" description="Helical" evidence="7">
    <location>
        <begin position="792"/>
        <end position="812"/>
    </location>
</feature>
<evidence type="ECO:0000313" key="9">
    <source>
        <dbReference type="EMBL" id="PRZ41136.1"/>
    </source>
</evidence>
<dbReference type="InterPro" id="IPR003838">
    <property type="entry name" value="ABC3_permease_C"/>
</dbReference>
<reference evidence="9 10" key="1">
    <citation type="submission" date="2018-03" db="EMBL/GenBank/DDBJ databases">
        <title>Genomic Encyclopedia of Archaeal and Bacterial Type Strains, Phase II (KMG-II): from individual species to whole genera.</title>
        <authorList>
            <person name="Goeker M."/>
        </authorList>
    </citation>
    <scope>NUCLEOTIDE SEQUENCE [LARGE SCALE GENOMIC DNA]</scope>
    <source>
        <strain evidence="9 10">DSM 100065</strain>
    </source>
</reference>
<name>A0A2T0ZXQ4_9ACTN</name>
<dbReference type="EMBL" id="PVUE01000011">
    <property type="protein sequence ID" value="PRZ41136.1"/>
    <property type="molecule type" value="Genomic_DNA"/>
</dbReference>
<dbReference type="PANTHER" id="PTHR30572:SF4">
    <property type="entry name" value="ABC TRANSPORTER PERMEASE YTRF"/>
    <property type="match status" value="1"/>
</dbReference>
<dbReference type="AlphaFoldDB" id="A0A2T0ZXQ4"/>
<protein>
    <submittedName>
        <fullName evidence="9">Putative ABC transport system permease protein</fullName>
    </submittedName>
</protein>
<feature type="transmembrane region" description="Helical" evidence="7">
    <location>
        <begin position="444"/>
        <end position="463"/>
    </location>
</feature>
<keyword evidence="10" id="KW-1185">Reference proteome</keyword>
<dbReference type="PANTHER" id="PTHR30572">
    <property type="entry name" value="MEMBRANE COMPONENT OF TRANSPORTER-RELATED"/>
    <property type="match status" value="1"/>
</dbReference>
<evidence type="ECO:0000256" key="1">
    <source>
        <dbReference type="ARBA" id="ARBA00004651"/>
    </source>
</evidence>
<comment type="caution">
    <text evidence="9">The sequence shown here is derived from an EMBL/GenBank/DDBJ whole genome shotgun (WGS) entry which is preliminary data.</text>
</comment>
<comment type="subcellular location">
    <subcellularLocation>
        <location evidence="1">Cell membrane</location>
        <topology evidence="1">Multi-pass membrane protein</topology>
    </subcellularLocation>
</comment>
<dbReference type="OrthoDB" id="5181597at2"/>
<dbReference type="InterPro" id="IPR050250">
    <property type="entry name" value="Macrolide_Exporter_MacB"/>
</dbReference>
<keyword evidence="4 7" id="KW-1133">Transmembrane helix</keyword>
<dbReference type="GO" id="GO:0022857">
    <property type="term" value="F:transmembrane transporter activity"/>
    <property type="evidence" value="ECO:0007669"/>
    <property type="project" value="TreeGrafter"/>
</dbReference>
<evidence type="ECO:0000313" key="10">
    <source>
        <dbReference type="Proteomes" id="UP000237752"/>
    </source>
</evidence>